<dbReference type="InterPro" id="IPR027417">
    <property type="entry name" value="P-loop_NTPase"/>
</dbReference>
<gene>
    <name evidence="1" type="ORF">SEML1_0299</name>
</gene>
<evidence type="ECO:0000313" key="1">
    <source>
        <dbReference type="EMBL" id="WIO45929.1"/>
    </source>
</evidence>
<dbReference type="RefSeq" id="WP_376754293.1">
    <property type="nucleotide sequence ID" value="NZ_CP124550.1"/>
</dbReference>
<protein>
    <submittedName>
        <fullName evidence="1">CO dehydrogenase maturation factor</fullName>
    </submittedName>
</protein>
<dbReference type="EMBL" id="CP124550">
    <property type="protein sequence ID" value="WIO45929.1"/>
    <property type="molecule type" value="Genomic_DNA"/>
</dbReference>
<dbReference type="SUPFAM" id="SSF52540">
    <property type="entry name" value="P-loop containing nucleoside triphosphate hydrolases"/>
    <property type="match status" value="1"/>
</dbReference>
<evidence type="ECO:0000313" key="2">
    <source>
        <dbReference type="Proteomes" id="UP001177295"/>
    </source>
</evidence>
<reference evidence="1 2" key="1">
    <citation type="journal article" date="2023" name="Cell">
        <title>Genetic manipulation of Patescibacteria provides mechanistic insights into microbial dark matter and the epibiotic lifestyle.</title>
        <authorList>
            <person name="Wang Y."/>
            <person name="Gallagher L.A."/>
            <person name="Andrade P.A."/>
            <person name="Liu A."/>
            <person name="Humphreys I.R."/>
            <person name="Turkarslan S."/>
            <person name="Cutler K.J."/>
            <person name="Arrieta-Ortiz M.L."/>
            <person name="Li Y."/>
            <person name="Radey M.C."/>
            <person name="McLean J.S."/>
            <person name="Cong Q."/>
            <person name="Baker D."/>
            <person name="Baliga N.S."/>
            <person name="Peterson S.B."/>
            <person name="Mougous J.D."/>
        </authorList>
    </citation>
    <scope>NUCLEOTIDE SEQUENCE [LARGE SCALE GENOMIC DNA]</scope>
    <source>
        <strain evidence="1 2">ML1</strain>
    </source>
</reference>
<sequence>MRIAFLGKGGSGKTTTSSFVARVAAEMYRELYVIDADINVHMREALGLSSGEAHEFRQVFEYVETKIRHDRPDVAALKTLPRTLPPWRLEDRCTLSFEAAPCKDLRRHDNMLLFELGSYTEDTMGWSCHHGALGTLQLVLAHVNDGEDQLIIADLTAGADVFGVGMLGLFDIVFVAVEPTMKSTNIYNQLTDLAVADDVALCPIANKIIDESDVQFIETRIGQPVKFAIGMSNFVRRLERGEAVGAADIESPTRQVLAEIVTYIQSVKRDEQRMFQSTLAAHRRAAKKWPKQKFPIDLMTLINPEYER</sequence>
<dbReference type="Proteomes" id="UP001177295">
    <property type="component" value="Chromosome"/>
</dbReference>
<keyword evidence="2" id="KW-1185">Reference proteome</keyword>
<proteinExistence type="predicted"/>
<name>A0ABY8WUB3_9BACT</name>
<accession>A0ABY8WUB3</accession>
<dbReference type="Gene3D" id="3.40.50.300">
    <property type="entry name" value="P-loop containing nucleotide triphosphate hydrolases"/>
    <property type="match status" value="1"/>
</dbReference>
<organism evidence="1 2">
    <name type="scientific">Candidatus Southlakia epibionticum</name>
    <dbReference type="NCBI Taxonomy" id="3043284"/>
    <lineage>
        <taxon>Bacteria</taxon>
        <taxon>Candidatus Saccharimonadota</taxon>
        <taxon>Candidatus Saccharimonadia</taxon>
        <taxon>Candidatus Saccharimonadales</taxon>
        <taxon>Candidatus Saccharimonadaceae</taxon>
        <taxon>Candidatus Southlakia</taxon>
    </lineage>
</organism>